<gene>
    <name evidence="4" type="ORF">G3O08_10060</name>
</gene>
<dbReference type="AlphaFoldDB" id="A0A7K3WT57"/>
<reference evidence="4 5" key="1">
    <citation type="submission" date="2020-02" db="EMBL/GenBank/DDBJ databases">
        <title>Out from the shadows clarifying the taxonomy of the family Cryomorphaceae and related taxa by utilizing the GTDB taxonomic framework.</title>
        <authorList>
            <person name="Bowman J.P."/>
        </authorList>
    </citation>
    <scope>NUCLEOTIDE SEQUENCE [LARGE SCALE GENOMIC DNA]</scope>
    <source>
        <strain evidence="4 5">QSSC 1-22</strain>
    </source>
</reference>
<evidence type="ECO:0000313" key="5">
    <source>
        <dbReference type="Proteomes" id="UP000486602"/>
    </source>
</evidence>
<keyword evidence="5" id="KW-1185">Reference proteome</keyword>
<feature type="domain" description="Secretion system C-terminal sorting" evidence="3">
    <location>
        <begin position="250"/>
        <end position="323"/>
    </location>
</feature>
<keyword evidence="1 2" id="KW-0732">Signal</keyword>
<dbReference type="RefSeq" id="WP_163285239.1">
    <property type="nucleotide sequence ID" value="NZ_JAAGVY010000016.1"/>
</dbReference>
<protein>
    <submittedName>
        <fullName evidence="4">T9SS type A sorting domain-containing protein</fullName>
    </submittedName>
</protein>
<dbReference type="Proteomes" id="UP000486602">
    <property type="component" value="Unassembled WGS sequence"/>
</dbReference>
<dbReference type="Pfam" id="PF18962">
    <property type="entry name" value="Por_Secre_tail"/>
    <property type="match status" value="1"/>
</dbReference>
<evidence type="ECO:0000256" key="2">
    <source>
        <dbReference type="SAM" id="SignalP"/>
    </source>
</evidence>
<accession>A0A7K3WT57</accession>
<dbReference type="EMBL" id="JAAGVY010000016">
    <property type="protein sequence ID" value="NEN23845.1"/>
    <property type="molecule type" value="Genomic_DNA"/>
</dbReference>
<evidence type="ECO:0000259" key="3">
    <source>
        <dbReference type="Pfam" id="PF18962"/>
    </source>
</evidence>
<dbReference type="NCBIfam" id="TIGR04183">
    <property type="entry name" value="Por_Secre_tail"/>
    <property type="match status" value="1"/>
</dbReference>
<evidence type="ECO:0000256" key="1">
    <source>
        <dbReference type="ARBA" id="ARBA00022729"/>
    </source>
</evidence>
<sequence length="324" mass="34822">MKNTILIIACLIPVISMAQIKTSVADGGWSNPQTWSPVGVPASQSDSIIINHEVSVSENLDIETTLWIQEDGFLIAYETFALHGDLRVDGGIEADRLVVGDGADFSNYGYIEAETFITTNDLNSNFDVISTDSIFITEAFVNSSMGTIDCIELITASSSIENNGLISTESWIHNENITGTGAICIEDCFLNNGNINGSLDICDQTPAGSGGIPCDFNLGAIASTVTTCQNTFCGSPTAVLEEELTLEVKVYPNPINKGAALHIEVETNDVFHLTIIDVLGKVVHGEKLSNGITILETSTFRSGIYFATISNSTGDKYQRKIIVY</sequence>
<dbReference type="InterPro" id="IPR026444">
    <property type="entry name" value="Secre_tail"/>
</dbReference>
<feature type="chain" id="PRO_5029477753" evidence="2">
    <location>
        <begin position="19"/>
        <end position="324"/>
    </location>
</feature>
<evidence type="ECO:0000313" key="4">
    <source>
        <dbReference type="EMBL" id="NEN23845.1"/>
    </source>
</evidence>
<comment type="caution">
    <text evidence="4">The sequence shown here is derived from an EMBL/GenBank/DDBJ whole genome shotgun (WGS) entry which is preliminary data.</text>
</comment>
<proteinExistence type="predicted"/>
<feature type="signal peptide" evidence="2">
    <location>
        <begin position="1"/>
        <end position="18"/>
    </location>
</feature>
<organism evidence="4 5">
    <name type="scientific">Cryomorpha ignava</name>
    <dbReference type="NCBI Taxonomy" id="101383"/>
    <lineage>
        <taxon>Bacteria</taxon>
        <taxon>Pseudomonadati</taxon>
        <taxon>Bacteroidota</taxon>
        <taxon>Flavobacteriia</taxon>
        <taxon>Flavobacteriales</taxon>
        <taxon>Cryomorphaceae</taxon>
        <taxon>Cryomorpha</taxon>
    </lineage>
</organism>
<name>A0A7K3WT57_9FLAO</name>